<reference evidence="1 2" key="1">
    <citation type="submission" date="2019-10" db="EMBL/GenBank/DDBJ databases">
        <title>Whole genome shotgun sequence of Acrocarpospora pleiomorpha NBRC 16267.</title>
        <authorList>
            <person name="Ichikawa N."/>
            <person name="Kimura A."/>
            <person name="Kitahashi Y."/>
            <person name="Komaki H."/>
            <person name="Oguchi A."/>
        </authorList>
    </citation>
    <scope>NUCLEOTIDE SEQUENCE [LARGE SCALE GENOMIC DNA]</scope>
    <source>
        <strain evidence="1 2">NBRC 16267</strain>
    </source>
</reference>
<dbReference type="EMBL" id="BLAF01000039">
    <property type="protein sequence ID" value="GES23216.1"/>
    <property type="molecule type" value="Genomic_DNA"/>
</dbReference>
<gene>
    <name evidence="1" type="ORF">Aple_061150</name>
</gene>
<sequence>MTDPAVATLDPPRLARGSRRLIRCASLSDGHIWYAYLATGTIK</sequence>
<organism evidence="1 2">
    <name type="scientific">Acrocarpospora pleiomorpha</name>
    <dbReference type="NCBI Taxonomy" id="90975"/>
    <lineage>
        <taxon>Bacteria</taxon>
        <taxon>Bacillati</taxon>
        <taxon>Actinomycetota</taxon>
        <taxon>Actinomycetes</taxon>
        <taxon>Streptosporangiales</taxon>
        <taxon>Streptosporangiaceae</taxon>
        <taxon>Acrocarpospora</taxon>
    </lineage>
</organism>
<dbReference type="AlphaFoldDB" id="A0A5M3XR26"/>
<keyword evidence="2" id="KW-1185">Reference proteome</keyword>
<comment type="caution">
    <text evidence="1">The sequence shown here is derived from an EMBL/GenBank/DDBJ whole genome shotgun (WGS) entry which is preliminary data.</text>
</comment>
<protein>
    <submittedName>
        <fullName evidence="1">Uncharacterized protein</fullName>
    </submittedName>
</protein>
<evidence type="ECO:0000313" key="1">
    <source>
        <dbReference type="EMBL" id="GES23216.1"/>
    </source>
</evidence>
<dbReference type="Proteomes" id="UP000377595">
    <property type="component" value="Unassembled WGS sequence"/>
</dbReference>
<name>A0A5M3XR26_9ACTN</name>
<proteinExistence type="predicted"/>
<accession>A0A5M3XR26</accession>
<evidence type="ECO:0000313" key="2">
    <source>
        <dbReference type="Proteomes" id="UP000377595"/>
    </source>
</evidence>